<gene>
    <name evidence="2" type="ORF">GXW78_08410</name>
</gene>
<comment type="caution">
    <text evidence="2">The sequence shown here is derived from an EMBL/GenBank/DDBJ whole genome shotgun (WGS) entry which is preliminary data.</text>
</comment>
<dbReference type="SUPFAM" id="SSF53850">
    <property type="entry name" value="Periplasmic binding protein-like II"/>
    <property type="match status" value="1"/>
</dbReference>
<dbReference type="PANTHER" id="PTHR31528:SF3">
    <property type="entry name" value="THIAMINE BIOSYNTHESIS PROTEIN HI_0357-RELATED"/>
    <property type="match status" value="1"/>
</dbReference>
<accession>A0ABS5EF80</accession>
<dbReference type="Pfam" id="PF09084">
    <property type="entry name" value="NMT1"/>
    <property type="match status" value="1"/>
</dbReference>
<dbReference type="Proteomes" id="UP000698752">
    <property type="component" value="Unassembled WGS sequence"/>
</dbReference>
<dbReference type="InterPro" id="IPR027939">
    <property type="entry name" value="NMT1/THI5"/>
</dbReference>
<dbReference type="InterPro" id="IPR015168">
    <property type="entry name" value="SsuA/THI5"/>
</dbReference>
<feature type="domain" description="SsuA/THI5-like" evidence="1">
    <location>
        <begin position="17"/>
        <end position="165"/>
    </location>
</feature>
<sequence length="302" mass="32429">MSFQIALQEPFRALFYAPFYAALARGDYAAEGVEVRLLPGTVPSLAKDSVLDGTADLAWGGPMRLLLAHDKDPGCPLRLFGAVVMGDPFFLIGRGERPGFRLTDLATMTLGSVSEVPTPWWCLQDDIRRAGLDPDTVARVTDRSMAENAAAVAAGTLDVAQVFEPIASAMEIAGTARAWHAQASRGPTSYTAFYGRADVIAAKRPGFEAMVRGLAATLRWFAAASPRDITTTIRPFFEDLDEAAAMRAIGRYRDLGVWTATPRFPREALERLETAMLSAGAISRTPGYGGLVAEEVTEAALG</sequence>
<proteinExistence type="predicted"/>
<dbReference type="PANTHER" id="PTHR31528">
    <property type="entry name" value="4-AMINO-5-HYDROXYMETHYL-2-METHYLPYRIMIDINE PHOSPHATE SYNTHASE THI11-RELATED"/>
    <property type="match status" value="1"/>
</dbReference>
<evidence type="ECO:0000313" key="3">
    <source>
        <dbReference type="Proteomes" id="UP000698752"/>
    </source>
</evidence>
<dbReference type="Gene3D" id="3.40.190.10">
    <property type="entry name" value="Periplasmic binding protein-like II"/>
    <property type="match status" value="2"/>
</dbReference>
<organism evidence="2 3">
    <name type="scientific">Neoroseomonas terrae</name>
    <dbReference type="NCBI Taxonomy" id="424799"/>
    <lineage>
        <taxon>Bacteria</taxon>
        <taxon>Pseudomonadati</taxon>
        <taxon>Pseudomonadota</taxon>
        <taxon>Alphaproteobacteria</taxon>
        <taxon>Acetobacterales</taxon>
        <taxon>Acetobacteraceae</taxon>
        <taxon>Neoroseomonas</taxon>
    </lineage>
</organism>
<keyword evidence="3" id="KW-1185">Reference proteome</keyword>
<evidence type="ECO:0000313" key="2">
    <source>
        <dbReference type="EMBL" id="MBR0649681.1"/>
    </source>
</evidence>
<evidence type="ECO:0000259" key="1">
    <source>
        <dbReference type="Pfam" id="PF09084"/>
    </source>
</evidence>
<reference evidence="3" key="1">
    <citation type="journal article" date="2021" name="Syst. Appl. Microbiol.">
        <title>Roseomonas hellenica sp. nov., isolated from roots of wild-growing Alkanna tinctoria.</title>
        <authorList>
            <person name="Rat A."/>
            <person name="Naranjo H.D."/>
            <person name="Lebbe L."/>
            <person name="Cnockaert M."/>
            <person name="Krigas N."/>
            <person name="Grigoriadou K."/>
            <person name="Maloupa E."/>
            <person name="Willems A."/>
        </authorList>
    </citation>
    <scope>NUCLEOTIDE SEQUENCE [LARGE SCALE GENOMIC DNA]</scope>
    <source>
        <strain evidence="3">LMG 31159</strain>
    </source>
</reference>
<name>A0ABS5EF80_9PROT</name>
<dbReference type="RefSeq" id="WP_211867832.1">
    <property type="nucleotide sequence ID" value="NZ_JAAEDI010000007.1"/>
</dbReference>
<dbReference type="EMBL" id="JAAEDI010000007">
    <property type="protein sequence ID" value="MBR0649681.1"/>
    <property type="molecule type" value="Genomic_DNA"/>
</dbReference>
<protein>
    <submittedName>
        <fullName evidence="2">ABC transporter substrate-binding protein</fullName>
    </submittedName>
</protein>